<feature type="region of interest" description="Disordered" evidence="3">
    <location>
        <begin position="702"/>
        <end position="726"/>
    </location>
</feature>
<dbReference type="InterPro" id="IPR050288">
    <property type="entry name" value="Cellulose_deg_GH3"/>
</dbReference>
<dbReference type="InterPro" id="IPR036881">
    <property type="entry name" value="Glyco_hydro_3_C_sf"/>
</dbReference>
<dbReference type="SMART" id="SM01217">
    <property type="entry name" value="Fn3_like"/>
    <property type="match status" value="1"/>
</dbReference>
<evidence type="ECO:0000256" key="1">
    <source>
        <dbReference type="ARBA" id="ARBA00005336"/>
    </source>
</evidence>
<dbReference type="Gene3D" id="3.20.20.300">
    <property type="entry name" value="Glycoside hydrolase, family 3, N-terminal domain"/>
    <property type="match status" value="1"/>
</dbReference>
<feature type="region of interest" description="Disordered" evidence="3">
    <location>
        <begin position="384"/>
        <end position="410"/>
    </location>
</feature>
<comment type="similarity">
    <text evidence="1">Belongs to the glycosyl hydrolase 3 family.</text>
</comment>
<dbReference type="PANTHER" id="PTHR42715">
    <property type="entry name" value="BETA-GLUCOSIDASE"/>
    <property type="match status" value="1"/>
</dbReference>
<dbReference type="SUPFAM" id="SSF51445">
    <property type="entry name" value="(Trans)glycosidases"/>
    <property type="match status" value="1"/>
</dbReference>
<organism evidence="5 6">
    <name type="scientific">Halobium salinum</name>
    <dbReference type="NCBI Taxonomy" id="1364940"/>
    <lineage>
        <taxon>Archaea</taxon>
        <taxon>Methanobacteriati</taxon>
        <taxon>Methanobacteriota</taxon>
        <taxon>Stenosarchaea group</taxon>
        <taxon>Halobacteria</taxon>
        <taxon>Halobacteriales</taxon>
        <taxon>Haloferacaceae</taxon>
        <taxon>Halobium</taxon>
    </lineage>
</organism>
<reference evidence="5 6" key="1">
    <citation type="journal article" date="2019" name="Int. J. Syst. Evol. Microbiol.">
        <title>The Global Catalogue of Microorganisms (GCM) 10K type strain sequencing project: providing services to taxonomists for standard genome sequencing and annotation.</title>
        <authorList>
            <consortium name="The Broad Institute Genomics Platform"/>
            <consortium name="The Broad Institute Genome Sequencing Center for Infectious Disease"/>
            <person name="Wu L."/>
            <person name="Ma J."/>
        </authorList>
    </citation>
    <scope>NUCLEOTIDE SEQUENCE [LARGE SCALE GENOMIC DNA]</scope>
    <source>
        <strain evidence="5 6">CGMCC 1.12553</strain>
    </source>
</reference>
<evidence type="ECO:0000259" key="4">
    <source>
        <dbReference type="SMART" id="SM01217"/>
    </source>
</evidence>
<dbReference type="Gene3D" id="2.60.40.10">
    <property type="entry name" value="Immunoglobulins"/>
    <property type="match status" value="1"/>
</dbReference>
<gene>
    <name evidence="5" type="ORF">ACFO0N_10015</name>
</gene>
<dbReference type="InterPro" id="IPR017853">
    <property type="entry name" value="GH"/>
</dbReference>
<dbReference type="InterPro" id="IPR036962">
    <property type="entry name" value="Glyco_hydro_3_N_sf"/>
</dbReference>
<dbReference type="RefSeq" id="WP_267624045.1">
    <property type="nucleotide sequence ID" value="NZ_JAODIW010000008.1"/>
</dbReference>
<dbReference type="InterPro" id="IPR026891">
    <property type="entry name" value="Fn3-like"/>
</dbReference>
<protein>
    <submittedName>
        <fullName evidence="5">Beta-glucosidase</fullName>
    </submittedName>
</protein>
<dbReference type="InterPro" id="IPR002772">
    <property type="entry name" value="Glyco_hydro_3_C"/>
</dbReference>
<dbReference type="SUPFAM" id="SSF52279">
    <property type="entry name" value="Beta-D-glucan exohydrolase, C-terminal domain"/>
    <property type="match status" value="1"/>
</dbReference>
<dbReference type="EMBL" id="JBHSDS010000006">
    <property type="protein sequence ID" value="MFC4358280.1"/>
    <property type="molecule type" value="Genomic_DNA"/>
</dbReference>
<dbReference type="Pfam" id="PF00933">
    <property type="entry name" value="Glyco_hydro_3"/>
    <property type="match status" value="1"/>
</dbReference>
<dbReference type="InterPro" id="IPR013783">
    <property type="entry name" value="Ig-like_fold"/>
</dbReference>
<dbReference type="Pfam" id="PF01915">
    <property type="entry name" value="Glyco_hydro_3_C"/>
    <property type="match status" value="1"/>
</dbReference>
<comment type="caution">
    <text evidence="5">The sequence shown here is derived from an EMBL/GenBank/DDBJ whole genome shotgun (WGS) entry which is preliminary data.</text>
</comment>
<sequence length="726" mass="77525">MHERVAELVAELTREEKRRLVRGAVDPDGVATGYVPGVERLGIPPFSLVDGPLGVRADDGGRATAFPASLALAATFDPDLAREQGAAMAREARAHGQDALLAPGTNLLRVPHCGRNFEYFSEDPELASRLTAGVVEGVESEDVVATVKHYVANNQERNRTGVSAEVDERTLRELYLRPFRAAVDAGVGSVMTAYNRVNGTHMSDHGYLVGDVLKDEWGFEGYVVSDWYGLETTVGAANAGLDLEMPGVASFDPEETDADVDGDDFGAGDLDGLPDPTKADMFGEPLADAVDRGEVPERRLDDMVGRVLGQMHRIGLLDGDQPDGALDTTEHRELAERIAARGTVLLKNESVGGGDDGGADAARDDPVLPIDDEASVALVGPNVHEPKLGGGGSSETTPFHSVSPREGVEARAEGTVTVVRGHSEIEDESLFDRLAFVEEVDESDTEAGTGPEDEDTTVDDAVAAAEAADVAVVVVRDATSEGRDKDDLRLPDEQDALVEAVAAANSRTVVVVNSGGPVEIPWLDDVAAVLAAWYPGQADGDAVASVLYGDRDPAGRLPTTFAPEDEYPATDERQYPGVDDEAHYEEGVFVGYRHFDARGAEPTFPFGHGLSYAAFEYGDADVVADERKHRVRVAVENTAARPGREVVQAYVRPPEVDGVDRPVRELAGFAAVSVDAGATETVELDLDEHAFARYDAEEGWTTDPGSYRVEVGRSSRDVQATVEVER</sequence>
<dbReference type="PANTHER" id="PTHR42715:SF10">
    <property type="entry name" value="BETA-GLUCOSIDASE"/>
    <property type="match status" value="1"/>
</dbReference>
<dbReference type="InterPro" id="IPR001764">
    <property type="entry name" value="Glyco_hydro_3_N"/>
</dbReference>
<keyword evidence="6" id="KW-1185">Reference proteome</keyword>
<evidence type="ECO:0000256" key="2">
    <source>
        <dbReference type="ARBA" id="ARBA00022801"/>
    </source>
</evidence>
<feature type="domain" description="Fibronectin type III-like" evidence="4">
    <location>
        <begin position="645"/>
        <end position="715"/>
    </location>
</feature>
<dbReference type="AlphaFoldDB" id="A0ABD5PBL8"/>
<proteinExistence type="inferred from homology"/>
<dbReference type="PRINTS" id="PR00133">
    <property type="entry name" value="GLHYDRLASE3"/>
</dbReference>
<dbReference type="Gene3D" id="3.40.50.1700">
    <property type="entry name" value="Glycoside hydrolase family 3 C-terminal domain"/>
    <property type="match status" value="1"/>
</dbReference>
<name>A0ABD5PBL8_9EURY</name>
<accession>A0ABD5PBL8</accession>
<evidence type="ECO:0000256" key="3">
    <source>
        <dbReference type="SAM" id="MobiDB-lite"/>
    </source>
</evidence>
<dbReference type="GO" id="GO:0016787">
    <property type="term" value="F:hydrolase activity"/>
    <property type="evidence" value="ECO:0007669"/>
    <property type="project" value="UniProtKB-KW"/>
</dbReference>
<dbReference type="Proteomes" id="UP001595921">
    <property type="component" value="Unassembled WGS sequence"/>
</dbReference>
<evidence type="ECO:0000313" key="6">
    <source>
        <dbReference type="Proteomes" id="UP001595921"/>
    </source>
</evidence>
<keyword evidence="2" id="KW-0378">Hydrolase</keyword>
<evidence type="ECO:0000313" key="5">
    <source>
        <dbReference type="EMBL" id="MFC4358280.1"/>
    </source>
</evidence>
<dbReference type="Pfam" id="PF14310">
    <property type="entry name" value="Fn3-like"/>
    <property type="match status" value="1"/>
</dbReference>